<evidence type="ECO:0000259" key="4">
    <source>
        <dbReference type="Pfam" id="PF00685"/>
    </source>
</evidence>
<sequence>MSQTIQPKYKNVPMIFLFGTQKSGTTWLRNIISHFTPINSQAEWQLPYLVEAAENHVSTLCAAPRAIQRKAELAFVRAAFSSLLAQVPGCSCDKSAYPCLPGAGRDDRVFAYAVDMGRYFFPRAKQVMIVRDPRDVFVSSKAYWPDLAERRIASFDDAYLREFINSWSRCNLTWLSAAPDFIVRYEDLKNDFVAQVTDLLSALDFEACPIRLRKVQAELETIDISKTRDPIFYRKGIVGDWQDEMTPHQNKIIWDAGAFAMEQFGYTRLGRVSCKTQPFTGLDIISFDRVIKHNDQAGSVFCTPDGLRCFVFDDGFYLDLNVVDLVCAPIDSDAKQIFLLLDLAWDDTNDLNGKWCAAVQNADASSEITQWFRASARPGNYGRATSAAFTFPIEAVQTEGGHKPIRIKIFNGAQTPITAWIKIMRFGLLSRSSPLSHQLSDLIEADPPPADPHNAFFRSVGWSHLHFAANFGSLEIVSRLVERGVSPDVAERNGATPLHRAADFNHLNIAEYLLNNGANPNAIDSSLRETPLDVALRKNHKEIAQLLRKHYGREYQILNSGIAVTEPEQNDG</sequence>
<protein>
    <submittedName>
        <fullName evidence="5">Ankyrin repeat domain-containing protein</fullName>
    </submittedName>
</protein>
<feature type="repeat" description="ANK" evidence="3">
    <location>
        <begin position="460"/>
        <end position="492"/>
    </location>
</feature>
<keyword evidence="1" id="KW-0677">Repeat</keyword>
<organism evidence="5 6">
    <name type="scientific">Methylocapsa polymorpha</name>
    <dbReference type="NCBI Taxonomy" id="3080828"/>
    <lineage>
        <taxon>Bacteria</taxon>
        <taxon>Pseudomonadati</taxon>
        <taxon>Pseudomonadota</taxon>
        <taxon>Alphaproteobacteria</taxon>
        <taxon>Hyphomicrobiales</taxon>
        <taxon>Beijerinckiaceae</taxon>
        <taxon>Methylocapsa</taxon>
    </lineage>
</organism>
<dbReference type="SUPFAM" id="SSF48403">
    <property type="entry name" value="Ankyrin repeat"/>
    <property type="match status" value="1"/>
</dbReference>
<reference evidence="5 6" key="1">
    <citation type="submission" date="2023-10" db="EMBL/GenBank/DDBJ databases">
        <title>Novel methanotroph of the genus Methylocapsa from a subarctic wetland.</title>
        <authorList>
            <person name="Belova S.E."/>
            <person name="Oshkin I.Y."/>
            <person name="Miroshnikov K."/>
            <person name="Dedysh S.N."/>
        </authorList>
    </citation>
    <scope>NUCLEOTIDE SEQUENCE [LARGE SCALE GENOMIC DNA]</scope>
    <source>
        <strain evidence="5 6">RX1</strain>
    </source>
</reference>
<proteinExistence type="predicted"/>
<evidence type="ECO:0000256" key="2">
    <source>
        <dbReference type="ARBA" id="ARBA00023043"/>
    </source>
</evidence>
<dbReference type="Gene3D" id="3.40.50.300">
    <property type="entry name" value="P-loop containing nucleotide triphosphate hydrolases"/>
    <property type="match status" value="1"/>
</dbReference>
<dbReference type="PROSITE" id="PS50297">
    <property type="entry name" value="ANK_REP_REGION"/>
    <property type="match status" value="2"/>
</dbReference>
<feature type="domain" description="Sulfotransferase" evidence="4">
    <location>
        <begin position="15"/>
        <end position="254"/>
    </location>
</feature>
<keyword evidence="2 3" id="KW-0040">ANK repeat</keyword>
<dbReference type="EMBL" id="CP136862">
    <property type="protein sequence ID" value="WOJ89502.1"/>
    <property type="molecule type" value="Genomic_DNA"/>
</dbReference>
<evidence type="ECO:0000313" key="5">
    <source>
        <dbReference type="EMBL" id="WOJ89502.1"/>
    </source>
</evidence>
<dbReference type="InterPro" id="IPR027417">
    <property type="entry name" value="P-loop_NTPase"/>
</dbReference>
<dbReference type="InterPro" id="IPR000863">
    <property type="entry name" value="Sulfotransferase_dom"/>
</dbReference>
<feature type="repeat" description="ANK" evidence="3">
    <location>
        <begin position="493"/>
        <end position="525"/>
    </location>
</feature>
<dbReference type="PANTHER" id="PTHR24171">
    <property type="entry name" value="ANKYRIN REPEAT DOMAIN-CONTAINING PROTEIN 39-RELATED"/>
    <property type="match status" value="1"/>
</dbReference>
<evidence type="ECO:0000256" key="3">
    <source>
        <dbReference type="PROSITE-ProRule" id="PRU00023"/>
    </source>
</evidence>
<dbReference type="SUPFAM" id="SSF52540">
    <property type="entry name" value="P-loop containing nucleoside triphosphate hydrolases"/>
    <property type="match status" value="1"/>
</dbReference>
<dbReference type="InterPro" id="IPR036770">
    <property type="entry name" value="Ankyrin_rpt-contain_sf"/>
</dbReference>
<dbReference type="SMART" id="SM00248">
    <property type="entry name" value="ANK"/>
    <property type="match status" value="3"/>
</dbReference>
<gene>
    <name evidence="5" type="ORF">RZS28_17175</name>
</gene>
<accession>A0ABZ0HQE1</accession>
<evidence type="ECO:0000256" key="1">
    <source>
        <dbReference type="ARBA" id="ARBA00022737"/>
    </source>
</evidence>
<dbReference type="PROSITE" id="PS50088">
    <property type="entry name" value="ANK_REPEAT"/>
    <property type="match status" value="2"/>
</dbReference>
<dbReference type="Gene3D" id="1.25.40.20">
    <property type="entry name" value="Ankyrin repeat-containing domain"/>
    <property type="match status" value="1"/>
</dbReference>
<name>A0ABZ0HQE1_9HYPH</name>
<dbReference type="RefSeq" id="WP_407338947.1">
    <property type="nucleotide sequence ID" value="NZ_CP136862.1"/>
</dbReference>
<dbReference type="Pfam" id="PF12796">
    <property type="entry name" value="Ank_2"/>
    <property type="match status" value="1"/>
</dbReference>
<dbReference type="Proteomes" id="UP001626536">
    <property type="component" value="Chromosome"/>
</dbReference>
<evidence type="ECO:0000313" key="6">
    <source>
        <dbReference type="Proteomes" id="UP001626536"/>
    </source>
</evidence>
<keyword evidence="6" id="KW-1185">Reference proteome</keyword>
<dbReference type="Pfam" id="PF00685">
    <property type="entry name" value="Sulfotransfer_1"/>
    <property type="match status" value="1"/>
</dbReference>
<dbReference type="InterPro" id="IPR002110">
    <property type="entry name" value="Ankyrin_rpt"/>
</dbReference>